<dbReference type="Pfam" id="PF03480">
    <property type="entry name" value="DctP"/>
    <property type="match status" value="1"/>
</dbReference>
<dbReference type="CDD" id="cd13603">
    <property type="entry name" value="PBP2_TRAP_Siap_TeaA_like"/>
    <property type="match status" value="1"/>
</dbReference>
<organism evidence="4 5">
    <name type="scientific">Spartinivicinus marinus</name>
    <dbReference type="NCBI Taxonomy" id="2994442"/>
    <lineage>
        <taxon>Bacteria</taxon>
        <taxon>Pseudomonadati</taxon>
        <taxon>Pseudomonadota</taxon>
        <taxon>Gammaproteobacteria</taxon>
        <taxon>Oceanospirillales</taxon>
        <taxon>Zooshikellaceae</taxon>
        <taxon>Spartinivicinus</taxon>
    </lineage>
</organism>
<keyword evidence="5" id="KW-1185">Reference proteome</keyword>
<evidence type="ECO:0000256" key="1">
    <source>
        <dbReference type="ARBA" id="ARBA00009023"/>
    </source>
</evidence>
<gene>
    <name evidence="4" type="ORF">H0A36_25415</name>
</gene>
<protein>
    <submittedName>
        <fullName evidence="4">TRAP transporter substrate-binding protein</fullName>
    </submittedName>
</protein>
<keyword evidence="2" id="KW-0813">Transport</keyword>
<dbReference type="AlphaFoldDB" id="A0A853IBY5"/>
<evidence type="ECO:0000313" key="5">
    <source>
        <dbReference type="Proteomes" id="UP000569732"/>
    </source>
</evidence>
<proteinExistence type="inferred from homology"/>
<accession>A0A853IBY5</accession>
<sequence length="352" mass="40270">MSFTVLRKVVGVVLLSYGLVGTGLSEPIKIICSTDNPQGSLHVTALERFGSLVSKYSNGKLVTEIHYRGNPQYPAISGEETNMNMVMSGLSHPDGNKIIHATVIASGNASLKAYILEFLMLPYIFPEIESAKKLFRSQFMTEEINNMLAEKHNVRAIGWLIGGYRHMTNSKRKVTRLEQIKGLIIRTPRNRLMRDTYLAFGATVKTLNWADTFEALKQRQIDGQENPYNVIYYSKFWDAHQKFVTNNGPFLWVGPILMNEKFYKNLPENLQAAISKAGLEAAEYEWEWVIKRNNSFKQELIKNGMQVDDLEDKQKWINVAKNIWQKQYKYIGYGNYSQGKAVVENVLRVIKD</sequence>
<dbReference type="Gene3D" id="3.40.190.170">
    <property type="entry name" value="Bacterial extracellular solute-binding protein, family 7"/>
    <property type="match status" value="1"/>
</dbReference>
<keyword evidence="3" id="KW-0732">Signal</keyword>
<dbReference type="PANTHER" id="PTHR33376">
    <property type="match status" value="1"/>
</dbReference>
<evidence type="ECO:0000256" key="3">
    <source>
        <dbReference type="ARBA" id="ARBA00022729"/>
    </source>
</evidence>
<reference evidence="4 5" key="1">
    <citation type="submission" date="2020-07" db="EMBL/GenBank/DDBJ databases">
        <title>Endozoicomonas sp. nov., isolated from sediment.</title>
        <authorList>
            <person name="Gu T."/>
        </authorList>
    </citation>
    <scope>NUCLEOTIDE SEQUENCE [LARGE SCALE GENOMIC DNA]</scope>
    <source>
        <strain evidence="4 5">SM1973</strain>
    </source>
</reference>
<dbReference type="EMBL" id="JACCKB010000077">
    <property type="protein sequence ID" value="NYZ69362.1"/>
    <property type="molecule type" value="Genomic_DNA"/>
</dbReference>
<dbReference type="InterPro" id="IPR018389">
    <property type="entry name" value="DctP_fam"/>
</dbReference>
<dbReference type="Proteomes" id="UP000569732">
    <property type="component" value="Unassembled WGS sequence"/>
</dbReference>
<name>A0A853IBY5_9GAMM</name>
<dbReference type="InterPro" id="IPR038404">
    <property type="entry name" value="TRAP_DctP_sf"/>
</dbReference>
<dbReference type="GO" id="GO:0055085">
    <property type="term" value="P:transmembrane transport"/>
    <property type="evidence" value="ECO:0007669"/>
    <property type="project" value="InterPro"/>
</dbReference>
<dbReference type="PANTHER" id="PTHR33376:SF7">
    <property type="entry name" value="C4-DICARBOXYLATE-BINDING PROTEIN DCTB"/>
    <property type="match status" value="1"/>
</dbReference>
<comment type="caution">
    <text evidence="4">The sequence shown here is derived from an EMBL/GenBank/DDBJ whole genome shotgun (WGS) entry which is preliminary data.</text>
</comment>
<dbReference type="NCBIfam" id="NF037995">
    <property type="entry name" value="TRAP_S1"/>
    <property type="match status" value="1"/>
</dbReference>
<comment type="similarity">
    <text evidence="1">Belongs to the bacterial solute-binding protein 7 family.</text>
</comment>
<dbReference type="RefSeq" id="WP_180571355.1">
    <property type="nucleotide sequence ID" value="NZ_JAPJZK010000001.1"/>
</dbReference>
<evidence type="ECO:0000313" key="4">
    <source>
        <dbReference type="EMBL" id="NYZ69362.1"/>
    </source>
</evidence>
<evidence type="ECO:0000256" key="2">
    <source>
        <dbReference type="ARBA" id="ARBA00022448"/>
    </source>
</evidence>